<keyword evidence="3" id="KW-0539">Nucleus</keyword>
<feature type="region of interest" description="Disordered" evidence="4">
    <location>
        <begin position="72"/>
        <end position="123"/>
    </location>
</feature>
<feature type="compositionally biased region" description="Basic and acidic residues" evidence="4">
    <location>
        <begin position="87"/>
        <end position="99"/>
    </location>
</feature>
<evidence type="ECO:0000256" key="1">
    <source>
        <dbReference type="ARBA" id="ARBA00004123"/>
    </source>
</evidence>
<evidence type="ECO:0000313" key="6">
    <source>
        <dbReference type="EMBL" id="KAK0754559.1"/>
    </source>
</evidence>
<feature type="compositionally biased region" description="Basic and acidic residues" evidence="4">
    <location>
        <begin position="9"/>
        <end position="22"/>
    </location>
</feature>
<dbReference type="SUPFAM" id="SSF52113">
    <property type="entry name" value="BRCT domain"/>
    <property type="match status" value="1"/>
</dbReference>
<dbReference type="InterPro" id="IPR036420">
    <property type="entry name" value="BRCT_dom_sf"/>
</dbReference>
<dbReference type="InterPro" id="IPR047252">
    <property type="entry name" value="TP53BP1-like"/>
</dbReference>
<feature type="region of interest" description="Disordered" evidence="4">
    <location>
        <begin position="136"/>
        <end position="219"/>
    </location>
</feature>
<evidence type="ECO:0000259" key="5">
    <source>
        <dbReference type="PROSITE" id="PS50172"/>
    </source>
</evidence>
<feature type="compositionally biased region" description="Basic and acidic residues" evidence="4">
    <location>
        <begin position="682"/>
        <end position="693"/>
    </location>
</feature>
<feature type="domain" description="BRCT" evidence="5">
    <location>
        <begin position="739"/>
        <end position="876"/>
    </location>
</feature>
<dbReference type="InterPro" id="IPR047249">
    <property type="entry name" value="BRCT_p53bp1-like_rpt1"/>
</dbReference>
<keyword evidence="7" id="KW-1185">Reference proteome</keyword>
<dbReference type="GO" id="GO:0000077">
    <property type="term" value="P:DNA damage checkpoint signaling"/>
    <property type="evidence" value="ECO:0007669"/>
    <property type="project" value="TreeGrafter"/>
</dbReference>
<feature type="compositionally biased region" description="Basic and acidic residues" evidence="4">
    <location>
        <begin position="185"/>
        <end position="209"/>
    </location>
</feature>
<sequence>MVFPSASVRKAEKRAYDGKNESQESQQVFDQFVSRYGMGLHQCLSLSRVRSKAPSCEEIRVERFPEIDRSIRNLGQPQRFGTIVSSKSREHTTPERGDIRPASSNGRDASAPPAASHASLAQGSTRPFKVYGSFLKKRRKMDSSQSPTQSNDGRSYEQYFDTSPRQKLLSEDLPGNHEPTSPGDRTLHEDDTGAVKFDFDALRGTDKTPGRSSYPDDSSVVDYGPLTATRALASQFCPPPPVPLCPETPAPPVNPFRQSRSQLLPPSQLFGATQFSSAIKAASPTSSRPSPNFFNQNSISPNPPAAISSPLKARGLRSSPAAHFTSSPPILPGTRSTDLEKPPSSPVRSASTKNPVIPDSQTKLPPKSSVPEPRSTYEPMHKSQERRSTSEVRATRSSPVEDDDDDSLLRRRRAKAKKDAALKHMTNISIARPLKSDDVEVPSTNKRRRKAKKPDFQRWRMGSPSADEEVADSQEKVTKPHHEATTGENERPDIVMDSQDKVPQAAQTPAIVDESTQSDGEEMPEHDVESMPDTAPELPMPPRSPPQVFAEPPTSLSGPSADAIPETSPTNRRLEIYEEPMNESSSIPMPPVHAKSTLNFQSSPPAINTRALRSQTVDSFTSSLSNLGTTPIVSPMSVASQKSTAARRLASASLAGDDSSPLPTKPRKRGPAGRLAKLKTNSTEKLKVPERSSRRLSNSTDELARSETATPTFEQSLRLPRGPLVKPARAGSRGPQSHRGPKIFEGMAFAISFQSKKPGERTDHYNSRVEFTATLEKRIKQAGGKILDSGFDELYDVPPLKTATRSPTPGSPEQELDMMLNQDGRSMGFTALIADGHSRKVKYMQALALGLPCLHYRWVTKCLDVGQPVDWSDYLLGAGQSAMLGDAIRSRTLSTYDPATARLADVMAQRSKFLDGTKILLVVKKSLEDEKNAYVFLARVLGATATRVFSMDEARLQAKAAEDAGRAFDWVYVDGKEDAGGLFGTAAATGANNARKRKRRSTSAAASVLGEAPPALKKIRTLSDELVIQSLIFGRLIEEGEMEE</sequence>
<gene>
    <name evidence="6" type="ORF">B0T18DRAFT_386416</name>
</gene>
<organism evidence="6 7">
    <name type="scientific">Schizothecium vesticola</name>
    <dbReference type="NCBI Taxonomy" id="314040"/>
    <lineage>
        <taxon>Eukaryota</taxon>
        <taxon>Fungi</taxon>
        <taxon>Dikarya</taxon>
        <taxon>Ascomycota</taxon>
        <taxon>Pezizomycotina</taxon>
        <taxon>Sordariomycetes</taxon>
        <taxon>Sordariomycetidae</taxon>
        <taxon>Sordariales</taxon>
        <taxon>Schizotheciaceae</taxon>
        <taxon>Schizothecium</taxon>
    </lineage>
</organism>
<keyword evidence="2" id="KW-0227">DNA damage</keyword>
<dbReference type="InterPro" id="IPR001357">
    <property type="entry name" value="BRCT_dom"/>
</dbReference>
<evidence type="ECO:0000256" key="3">
    <source>
        <dbReference type="ARBA" id="ARBA00023242"/>
    </source>
</evidence>
<comment type="caution">
    <text evidence="6">The sequence shown here is derived from an EMBL/GenBank/DDBJ whole genome shotgun (WGS) entry which is preliminary data.</text>
</comment>
<dbReference type="GO" id="GO:0045944">
    <property type="term" value="P:positive regulation of transcription by RNA polymerase II"/>
    <property type="evidence" value="ECO:0007669"/>
    <property type="project" value="TreeGrafter"/>
</dbReference>
<dbReference type="AlphaFoldDB" id="A0AA40KCW9"/>
<dbReference type="GO" id="GO:0042393">
    <property type="term" value="F:histone binding"/>
    <property type="evidence" value="ECO:0007669"/>
    <property type="project" value="TreeGrafter"/>
</dbReference>
<feature type="compositionally biased region" description="Low complexity" evidence="4">
    <location>
        <begin position="109"/>
        <end position="121"/>
    </location>
</feature>
<dbReference type="CDD" id="cd17745">
    <property type="entry name" value="BRCT_p53bp1_rpt1"/>
    <property type="match status" value="1"/>
</dbReference>
<feature type="compositionally biased region" description="Polar residues" evidence="4">
    <location>
        <begin position="695"/>
        <end position="715"/>
    </location>
</feature>
<dbReference type="GO" id="GO:0005634">
    <property type="term" value="C:nucleus"/>
    <property type="evidence" value="ECO:0007669"/>
    <property type="project" value="UniProtKB-SubCell"/>
</dbReference>
<feature type="region of interest" description="Disordered" evidence="4">
    <location>
        <begin position="280"/>
        <end position="571"/>
    </location>
</feature>
<feature type="compositionally biased region" description="Basic and acidic residues" evidence="4">
    <location>
        <begin position="379"/>
        <end position="394"/>
    </location>
</feature>
<feature type="region of interest" description="Disordered" evidence="4">
    <location>
        <begin position="1"/>
        <end position="24"/>
    </location>
</feature>
<evidence type="ECO:0000313" key="7">
    <source>
        <dbReference type="Proteomes" id="UP001172155"/>
    </source>
</evidence>
<dbReference type="EMBL" id="JAUKUD010000001">
    <property type="protein sequence ID" value="KAK0754559.1"/>
    <property type="molecule type" value="Genomic_DNA"/>
</dbReference>
<feature type="compositionally biased region" description="Low complexity" evidence="4">
    <location>
        <begin position="297"/>
        <end position="310"/>
    </location>
</feature>
<dbReference type="Proteomes" id="UP001172155">
    <property type="component" value="Unassembled WGS sequence"/>
</dbReference>
<feature type="compositionally biased region" description="Polar residues" evidence="4">
    <location>
        <begin position="346"/>
        <end position="363"/>
    </location>
</feature>
<evidence type="ECO:0000256" key="4">
    <source>
        <dbReference type="SAM" id="MobiDB-lite"/>
    </source>
</evidence>
<accession>A0AA40KCW9</accession>
<feature type="compositionally biased region" description="Basic and acidic residues" evidence="4">
    <location>
        <begin position="473"/>
        <end position="500"/>
    </location>
</feature>
<proteinExistence type="predicted"/>
<protein>
    <recommendedName>
        <fullName evidence="5">BRCT domain-containing protein</fullName>
    </recommendedName>
</protein>
<comment type="subcellular location">
    <subcellularLocation>
        <location evidence="1">Nucleus</location>
    </subcellularLocation>
</comment>
<evidence type="ECO:0000256" key="2">
    <source>
        <dbReference type="ARBA" id="ARBA00022763"/>
    </source>
</evidence>
<dbReference type="PROSITE" id="PS50172">
    <property type="entry name" value="BRCT"/>
    <property type="match status" value="1"/>
</dbReference>
<dbReference type="Gene3D" id="3.40.50.10190">
    <property type="entry name" value="BRCT domain"/>
    <property type="match status" value="1"/>
</dbReference>
<feature type="compositionally biased region" description="Polar residues" evidence="4">
    <location>
        <begin position="143"/>
        <end position="153"/>
    </location>
</feature>
<name>A0AA40KCW9_9PEZI</name>
<dbReference type="PANTHER" id="PTHR15321:SF3">
    <property type="entry name" value="TP53-BINDING PROTEIN 1"/>
    <property type="match status" value="1"/>
</dbReference>
<dbReference type="PANTHER" id="PTHR15321">
    <property type="entry name" value="TUMOR SUPPRESSOR P53-BINDING PROTEIN 1"/>
    <property type="match status" value="1"/>
</dbReference>
<reference evidence="6" key="1">
    <citation type="submission" date="2023-06" db="EMBL/GenBank/DDBJ databases">
        <title>Genome-scale phylogeny and comparative genomics of the fungal order Sordariales.</title>
        <authorList>
            <consortium name="Lawrence Berkeley National Laboratory"/>
            <person name="Hensen N."/>
            <person name="Bonometti L."/>
            <person name="Westerberg I."/>
            <person name="Brannstrom I.O."/>
            <person name="Guillou S."/>
            <person name="Cros-Aarteil S."/>
            <person name="Calhoun S."/>
            <person name="Haridas S."/>
            <person name="Kuo A."/>
            <person name="Mondo S."/>
            <person name="Pangilinan J."/>
            <person name="Riley R."/>
            <person name="LaButti K."/>
            <person name="Andreopoulos B."/>
            <person name="Lipzen A."/>
            <person name="Chen C."/>
            <person name="Yanf M."/>
            <person name="Daum C."/>
            <person name="Ng V."/>
            <person name="Clum A."/>
            <person name="Steindorff A."/>
            <person name="Ohm R."/>
            <person name="Martin F."/>
            <person name="Silar P."/>
            <person name="Natvig D."/>
            <person name="Lalanne C."/>
            <person name="Gautier V."/>
            <person name="Ament-velasquez S.L."/>
            <person name="Kruys A."/>
            <person name="Hutchinson M.I."/>
            <person name="Powell A.J."/>
            <person name="Barry K."/>
            <person name="Miller A.N."/>
            <person name="Grigoriev I.V."/>
            <person name="Debuchy R."/>
            <person name="Gladieux P."/>
            <person name="Thoren M.H."/>
            <person name="Johannesson H."/>
        </authorList>
    </citation>
    <scope>NUCLEOTIDE SEQUENCE</scope>
    <source>
        <strain evidence="6">SMH3187-1</strain>
    </source>
</reference>
<feature type="compositionally biased region" description="Polar residues" evidence="4">
    <location>
        <begin position="280"/>
        <end position="296"/>
    </location>
</feature>
<feature type="region of interest" description="Disordered" evidence="4">
    <location>
        <begin position="649"/>
        <end position="741"/>
    </location>
</feature>
<feature type="compositionally biased region" description="Low complexity" evidence="4">
    <location>
        <begin position="649"/>
        <end position="660"/>
    </location>
</feature>